<dbReference type="Proteomes" id="UP000008370">
    <property type="component" value="Unassembled WGS sequence"/>
</dbReference>
<protein>
    <recommendedName>
        <fullName evidence="3">DEK-C domain-containing protein</fullName>
    </recommendedName>
</protein>
<dbReference type="PROSITE" id="PS51998">
    <property type="entry name" value="DEK_C"/>
    <property type="match status" value="1"/>
</dbReference>
<feature type="compositionally biased region" description="Basic and acidic residues" evidence="2">
    <location>
        <begin position="72"/>
        <end position="93"/>
    </location>
</feature>
<reference evidence="4 5" key="1">
    <citation type="journal article" date="2012" name="BMC Genomics">
        <title>Comparative genomics of the white-rot fungi, Phanerochaete carnosa and P. chrysosporium, to elucidate the genetic basis of the distinct wood types they colonize.</title>
        <authorList>
            <person name="Suzuki H."/>
            <person name="MacDonald J."/>
            <person name="Syed K."/>
            <person name="Salamov A."/>
            <person name="Hori C."/>
            <person name="Aerts A."/>
            <person name="Henrissat B."/>
            <person name="Wiebenga A."/>
            <person name="vanKuyk P.A."/>
            <person name="Barry K."/>
            <person name="Lindquist E."/>
            <person name="LaButti K."/>
            <person name="Lapidus A."/>
            <person name="Lucas S."/>
            <person name="Coutinho P."/>
            <person name="Gong Y."/>
            <person name="Samejima M."/>
            <person name="Mahadevan R."/>
            <person name="Abou-Zaid M."/>
            <person name="de Vries R.P."/>
            <person name="Igarashi K."/>
            <person name="Yadav J.S."/>
            <person name="Grigoriev I.V."/>
            <person name="Master E.R."/>
        </authorList>
    </citation>
    <scope>NUCLEOTIDE SEQUENCE [LARGE SCALE GENOMIC DNA]</scope>
    <source>
        <strain evidence="4 5">HHB-10118-sp</strain>
    </source>
</reference>
<feature type="compositionally biased region" description="Polar residues" evidence="2">
    <location>
        <begin position="168"/>
        <end position="178"/>
    </location>
</feature>
<evidence type="ECO:0000313" key="5">
    <source>
        <dbReference type="Proteomes" id="UP000008370"/>
    </source>
</evidence>
<feature type="compositionally biased region" description="Basic and acidic residues" evidence="2">
    <location>
        <begin position="112"/>
        <end position="123"/>
    </location>
</feature>
<dbReference type="EMBL" id="JH930478">
    <property type="protein sequence ID" value="EKM50603.1"/>
    <property type="molecule type" value="Genomic_DNA"/>
</dbReference>
<name>K5VH97_PHACS</name>
<dbReference type="HOGENOM" id="CLU_050251_0_0_1"/>
<feature type="domain" description="DEK-C" evidence="3">
    <location>
        <begin position="3"/>
        <end position="67"/>
    </location>
</feature>
<sequence length="352" mass="39460">MAEIDIEEVRIATKDIVRQASEDNTLHEITPRQIRQRIEKQLGLNEGSLDAREFKDAVKAVTAEAMEDLENERDSKGNRMEADEEKGEKEPAPSKKRKSDAAVAENRKKSRAEKSEKATRARDQPSSTSTSKSKPKDGLKNPKGQKVVRSASIVPSSDEEGDDKPKLKSSNEVSSPITQEPPTPHARDSEDQDEVPKRKRGKKVDKATTGRKRKAKDVDESPQDAEIKRLKSFVTACGTRKVWSKEFKDIMDDKSGQIRRLKALLTELGMTGRLSMEKAKAIRAERELAQELEDVRNFEKAVVNGRTRTGQPAKHMDESDEEAENEAVPTKRRAPNARMSIMAFLGDQSDEE</sequence>
<dbReference type="PANTHER" id="PTHR15410:SF2">
    <property type="entry name" value="HIRA-INTERACTING PROTEIN 3"/>
    <property type="match status" value="1"/>
</dbReference>
<evidence type="ECO:0000313" key="4">
    <source>
        <dbReference type="EMBL" id="EKM50603.1"/>
    </source>
</evidence>
<dbReference type="RefSeq" id="XP_007400872.1">
    <property type="nucleotide sequence ID" value="XM_007400810.1"/>
</dbReference>
<dbReference type="GeneID" id="18909339"/>
<feature type="coiled-coil region" evidence="1">
    <location>
        <begin position="274"/>
        <end position="301"/>
    </location>
</feature>
<evidence type="ECO:0000259" key="3">
    <source>
        <dbReference type="PROSITE" id="PS51998"/>
    </source>
</evidence>
<dbReference type="PANTHER" id="PTHR15410">
    <property type="entry name" value="HIRA-INTERACTING PROTEIN 3"/>
    <property type="match status" value="1"/>
</dbReference>
<keyword evidence="1" id="KW-0175">Coiled coil</keyword>
<evidence type="ECO:0000256" key="2">
    <source>
        <dbReference type="SAM" id="MobiDB-lite"/>
    </source>
</evidence>
<dbReference type="OrthoDB" id="552755at2759"/>
<feature type="region of interest" description="Disordered" evidence="2">
    <location>
        <begin position="303"/>
        <end position="337"/>
    </location>
</feature>
<dbReference type="InterPro" id="IPR037647">
    <property type="entry name" value="HIRIP3"/>
</dbReference>
<keyword evidence="5" id="KW-1185">Reference proteome</keyword>
<feature type="region of interest" description="Disordered" evidence="2">
    <location>
        <begin position="63"/>
        <end position="225"/>
    </location>
</feature>
<accession>K5VH97</accession>
<dbReference type="AlphaFoldDB" id="K5VH97"/>
<dbReference type="InterPro" id="IPR014876">
    <property type="entry name" value="DEK_C"/>
</dbReference>
<evidence type="ECO:0000256" key="1">
    <source>
        <dbReference type="SAM" id="Coils"/>
    </source>
</evidence>
<organism evidence="4 5">
    <name type="scientific">Phanerochaete carnosa (strain HHB-10118-sp)</name>
    <name type="common">White-rot fungus</name>
    <name type="synonym">Peniophora carnosa</name>
    <dbReference type="NCBI Taxonomy" id="650164"/>
    <lineage>
        <taxon>Eukaryota</taxon>
        <taxon>Fungi</taxon>
        <taxon>Dikarya</taxon>
        <taxon>Basidiomycota</taxon>
        <taxon>Agaricomycotina</taxon>
        <taxon>Agaricomycetes</taxon>
        <taxon>Polyporales</taxon>
        <taxon>Phanerochaetaceae</taxon>
        <taxon>Phanerochaete</taxon>
    </lineage>
</organism>
<dbReference type="GO" id="GO:0005634">
    <property type="term" value="C:nucleus"/>
    <property type="evidence" value="ECO:0007669"/>
    <property type="project" value="TreeGrafter"/>
</dbReference>
<proteinExistence type="predicted"/>
<dbReference type="KEGG" id="pco:PHACADRAFT_166282"/>
<dbReference type="InParanoid" id="K5VH97"/>
<gene>
    <name evidence="4" type="ORF">PHACADRAFT_166282</name>
</gene>
<feature type="compositionally biased region" description="Basic residues" evidence="2">
    <location>
        <begin position="197"/>
        <end position="215"/>
    </location>
</feature>